<sequence>MNEEKEMNSSSTN</sequence>
<accession>A0AAN8SQ40</accession>
<organism evidence="1 2">
    <name type="scientific">Solanum bulbocastanum</name>
    <name type="common">Wild potato</name>
    <dbReference type="NCBI Taxonomy" id="147425"/>
    <lineage>
        <taxon>Eukaryota</taxon>
        <taxon>Viridiplantae</taxon>
        <taxon>Streptophyta</taxon>
        <taxon>Embryophyta</taxon>
        <taxon>Tracheophyta</taxon>
        <taxon>Spermatophyta</taxon>
        <taxon>Magnoliopsida</taxon>
        <taxon>eudicotyledons</taxon>
        <taxon>Gunneridae</taxon>
        <taxon>Pentapetalae</taxon>
        <taxon>asterids</taxon>
        <taxon>lamiids</taxon>
        <taxon>Solanales</taxon>
        <taxon>Solanaceae</taxon>
        <taxon>Solanoideae</taxon>
        <taxon>Solaneae</taxon>
        <taxon>Solanum</taxon>
    </lineage>
</organism>
<gene>
    <name evidence="1" type="ORF">RDI58_029298</name>
</gene>
<evidence type="ECO:0000313" key="2">
    <source>
        <dbReference type="Proteomes" id="UP001371456"/>
    </source>
</evidence>
<proteinExistence type="predicted"/>
<dbReference type="Proteomes" id="UP001371456">
    <property type="component" value="Unassembled WGS sequence"/>
</dbReference>
<name>A0AAN8SQ40_SOLBU</name>
<protein>
    <submittedName>
        <fullName evidence="1">Uncharacterized protein</fullName>
    </submittedName>
</protein>
<dbReference type="EMBL" id="JBANQN010000012">
    <property type="protein sequence ID" value="KAK6774059.1"/>
    <property type="molecule type" value="Genomic_DNA"/>
</dbReference>
<evidence type="ECO:0000313" key="1">
    <source>
        <dbReference type="EMBL" id="KAK6774059.1"/>
    </source>
</evidence>
<keyword evidence="2" id="KW-1185">Reference proteome</keyword>
<reference evidence="1 2" key="1">
    <citation type="submission" date="2024-02" db="EMBL/GenBank/DDBJ databases">
        <title>de novo genome assembly of Solanum bulbocastanum strain 11H21.</title>
        <authorList>
            <person name="Hosaka A.J."/>
        </authorList>
    </citation>
    <scope>NUCLEOTIDE SEQUENCE [LARGE SCALE GENOMIC DNA]</scope>
    <source>
        <tissue evidence="1">Young leaves</tissue>
    </source>
</reference>
<comment type="caution">
    <text evidence="1">The sequence shown here is derived from an EMBL/GenBank/DDBJ whole genome shotgun (WGS) entry which is preliminary data.</text>
</comment>